<protein>
    <submittedName>
        <fullName evidence="1">Uncharacterized protein</fullName>
    </submittedName>
</protein>
<sequence length="80" mass="9017">MTESNQLDAKYPNIPQGLPYKCECCGVPGYPARPNLGASEWICDCACHFSNQLDPRQIMGTAEFRANYECWLDDLEEAVK</sequence>
<accession>A0A6M3JN85</accession>
<proteinExistence type="predicted"/>
<name>A0A6M3JN85_9ZZZZ</name>
<dbReference type="AlphaFoldDB" id="A0A6M3JN85"/>
<dbReference type="EMBL" id="MT141871">
    <property type="protein sequence ID" value="QJA71413.1"/>
    <property type="molecule type" value="Genomic_DNA"/>
</dbReference>
<evidence type="ECO:0000313" key="1">
    <source>
        <dbReference type="EMBL" id="QJA71413.1"/>
    </source>
</evidence>
<gene>
    <name evidence="1" type="ORF">MM415A03182_0012</name>
</gene>
<organism evidence="1">
    <name type="scientific">viral metagenome</name>
    <dbReference type="NCBI Taxonomy" id="1070528"/>
    <lineage>
        <taxon>unclassified sequences</taxon>
        <taxon>metagenomes</taxon>
        <taxon>organismal metagenomes</taxon>
    </lineage>
</organism>
<reference evidence="1" key="1">
    <citation type="submission" date="2020-03" db="EMBL/GenBank/DDBJ databases">
        <title>The deep terrestrial virosphere.</title>
        <authorList>
            <person name="Holmfeldt K."/>
            <person name="Nilsson E."/>
            <person name="Simone D."/>
            <person name="Lopez-Fernandez M."/>
            <person name="Wu X."/>
            <person name="de Brujin I."/>
            <person name="Lundin D."/>
            <person name="Andersson A."/>
            <person name="Bertilsson S."/>
            <person name="Dopson M."/>
        </authorList>
    </citation>
    <scope>NUCLEOTIDE SEQUENCE</scope>
    <source>
        <strain evidence="1">MM415A03182</strain>
    </source>
</reference>